<reference evidence="6" key="1">
    <citation type="submission" date="2021-01" db="EMBL/GenBank/DDBJ databases">
        <title>Whole genome shotgun sequence of Virgisporangium aliadipatigenens NBRC 105644.</title>
        <authorList>
            <person name="Komaki H."/>
            <person name="Tamura T."/>
        </authorList>
    </citation>
    <scope>NUCLEOTIDE SEQUENCE</scope>
    <source>
        <strain evidence="6">NBRC 105644</strain>
    </source>
</reference>
<keyword evidence="3" id="KW-0963">Cytoplasm</keyword>
<dbReference type="PRINTS" id="PR00081">
    <property type="entry name" value="GDHRDH"/>
</dbReference>
<dbReference type="AlphaFoldDB" id="A0A8J3YP61"/>
<dbReference type="RefSeq" id="WP_203902308.1">
    <property type="nucleotide sequence ID" value="NZ_BOPF01000023.1"/>
</dbReference>
<protein>
    <submittedName>
        <fullName evidence="6">Short-chain dehydrogenase/reductase</fullName>
    </submittedName>
</protein>
<dbReference type="PANTHER" id="PTHR44085">
    <property type="entry name" value="SEPIAPTERIN REDUCTASE"/>
    <property type="match status" value="1"/>
</dbReference>
<dbReference type="GO" id="GO:0006729">
    <property type="term" value="P:tetrahydrobiopterin biosynthetic process"/>
    <property type="evidence" value="ECO:0007669"/>
    <property type="project" value="TreeGrafter"/>
</dbReference>
<dbReference type="InterPro" id="IPR002347">
    <property type="entry name" value="SDR_fam"/>
</dbReference>
<dbReference type="EMBL" id="BOPF01000023">
    <property type="protein sequence ID" value="GIJ48826.1"/>
    <property type="molecule type" value="Genomic_DNA"/>
</dbReference>
<gene>
    <name evidence="6" type="ORF">Val02_57120</name>
</gene>
<organism evidence="6 7">
    <name type="scientific">Virgisporangium aliadipatigenens</name>
    <dbReference type="NCBI Taxonomy" id="741659"/>
    <lineage>
        <taxon>Bacteria</taxon>
        <taxon>Bacillati</taxon>
        <taxon>Actinomycetota</taxon>
        <taxon>Actinomycetes</taxon>
        <taxon>Micromonosporales</taxon>
        <taxon>Micromonosporaceae</taxon>
        <taxon>Virgisporangium</taxon>
    </lineage>
</organism>
<dbReference type="Pfam" id="PF00106">
    <property type="entry name" value="adh_short"/>
    <property type="match status" value="1"/>
</dbReference>
<sequence>MRAFAITGVSRGLGAALFTLLVEGGHRVLAIGRRFAPEQEEAARREPDRIRLHTADLADPPEVRTAFEALWDGAESAHLIQNAAVVEPIGAIGTLTRSELVRAVAVNQTAPMLITNDFLAARPEGRPATVLFISSGAATRPIQGWGLYCATKAGGEMFHLVAAEEHPDVRIVNVNPGRMDTGMQAVLRGADFPDAAHYIEAYERGEIPDPADVARRIHSEFLSPLP</sequence>
<dbReference type="Gene3D" id="3.40.50.720">
    <property type="entry name" value="NAD(P)-binding Rossmann-like Domain"/>
    <property type="match status" value="1"/>
</dbReference>
<name>A0A8J3YP61_9ACTN</name>
<dbReference type="GO" id="GO:0004757">
    <property type="term" value="F:sepiapterin reductase (NADP+) activity"/>
    <property type="evidence" value="ECO:0007669"/>
    <property type="project" value="TreeGrafter"/>
</dbReference>
<evidence type="ECO:0000313" key="6">
    <source>
        <dbReference type="EMBL" id="GIJ48826.1"/>
    </source>
</evidence>
<comment type="similarity">
    <text evidence="2">Belongs to the short-chain dehydrogenases/reductases (SDR) family.</text>
</comment>
<keyword evidence="4" id="KW-0521">NADP</keyword>
<keyword evidence="5" id="KW-0560">Oxidoreductase</keyword>
<dbReference type="InterPro" id="IPR020904">
    <property type="entry name" value="Sc_DH/Rdtase_CS"/>
</dbReference>
<comment type="subcellular location">
    <subcellularLocation>
        <location evidence="1">Cytoplasm</location>
    </subcellularLocation>
</comment>
<keyword evidence="7" id="KW-1185">Reference proteome</keyword>
<dbReference type="InterPro" id="IPR036291">
    <property type="entry name" value="NAD(P)-bd_dom_sf"/>
</dbReference>
<evidence type="ECO:0000256" key="3">
    <source>
        <dbReference type="ARBA" id="ARBA00022490"/>
    </source>
</evidence>
<dbReference type="GO" id="GO:0005737">
    <property type="term" value="C:cytoplasm"/>
    <property type="evidence" value="ECO:0007669"/>
    <property type="project" value="UniProtKB-SubCell"/>
</dbReference>
<evidence type="ECO:0000256" key="5">
    <source>
        <dbReference type="ARBA" id="ARBA00023002"/>
    </source>
</evidence>
<evidence type="ECO:0000256" key="2">
    <source>
        <dbReference type="ARBA" id="ARBA00006484"/>
    </source>
</evidence>
<evidence type="ECO:0000256" key="4">
    <source>
        <dbReference type="ARBA" id="ARBA00022857"/>
    </source>
</evidence>
<comment type="caution">
    <text evidence="6">The sequence shown here is derived from an EMBL/GenBank/DDBJ whole genome shotgun (WGS) entry which is preliminary data.</text>
</comment>
<dbReference type="SUPFAM" id="SSF51735">
    <property type="entry name" value="NAD(P)-binding Rossmann-fold domains"/>
    <property type="match status" value="1"/>
</dbReference>
<accession>A0A8J3YP61</accession>
<dbReference type="PROSITE" id="PS00061">
    <property type="entry name" value="ADH_SHORT"/>
    <property type="match status" value="1"/>
</dbReference>
<proteinExistence type="inferred from homology"/>
<evidence type="ECO:0000256" key="1">
    <source>
        <dbReference type="ARBA" id="ARBA00004496"/>
    </source>
</evidence>
<evidence type="ECO:0000313" key="7">
    <source>
        <dbReference type="Proteomes" id="UP000619260"/>
    </source>
</evidence>
<dbReference type="PANTHER" id="PTHR44085:SF2">
    <property type="entry name" value="SEPIAPTERIN REDUCTASE"/>
    <property type="match status" value="1"/>
</dbReference>
<dbReference type="Proteomes" id="UP000619260">
    <property type="component" value="Unassembled WGS sequence"/>
</dbReference>
<dbReference type="InterPro" id="IPR051721">
    <property type="entry name" value="Biopterin_syn/organic_redct"/>
</dbReference>